<dbReference type="AlphaFoldDB" id="A0A3S3VBW5"/>
<proteinExistence type="predicted"/>
<dbReference type="Proteomes" id="UP000286701">
    <property type="component" value="Unassembled WGS sequence"/>
</dbReference>
<keyword evidence="2" id="KW-1185">Reference proteome</keyword>
<accession>A0A3S3VBW5</accession>
<dbReference type="RefSeq" id="WP_128534750.1">
    <property type="nucleotide sequence ID" value="NZ_SBIW01000007.1"/>
</dbReference>
<comment type="caution">
    <text evidence="1">The sequence shown here is derived from an EMBL/GenBank/DDBJ whole genome shotgun (WGS) entry which is preliminary data.</text>
</comment>
<name>A0A3S3VBW5_9SPHI</name>
<sequence length="93" mass="10899">MKLEEAKKMLADNEHLENKTFKQKEISALIILQKDADLLSIAQGAQRYILGGNTLPTSAHQEYELYLLFDLQDWLSAQRPLDWMLFSEYLRRV</sequence>
<dbReference type="OrthoDB" id="9940140at2"/>
<gene>
    <name evidence="1" type="ORF">EPL05_14755</name>
</gene>
<reference evidence="1 2" key="1">
    <citation type="submission" date="2019-01" db="EMBL/GenBank/DDBJ databases">
        <title>Mucilaginibacter antarcticum sp. nov., isolated from antarctic soil.</title>
        <authorList>
            <person name="Yan Y.-Q."/>
            <person name="Du Z.-J."/>
        </authorList>
    </citation>
    <scope>NUCLEOTIDE SEQUENCE [LARGE SCALE GENOMIC DNA]</scope>
    <source>
        <strain evidence="1 2">F01003</strain>
    </source>
</reference>
<protein>
    <submittedName>
        <fullName evidence="1">Uncharacterized protein</fullName>
    </submittedName>
</protein>
<evidence type="ECO:0000313" key="2">
    <source>
        <dbReference type="Proteomes" id="UP000286701"/>
    </source>
</evidence>
<dbReference type="EMBL" id="SBIW01000007">
    <property type="protein sequence ID" value="RWY50020.1"/>
    <property type="molecule type" value="Genomic_DNA"/>
</dbReference>
<organism evidence="1 2">
    <name type="scientific">Mucilaginibacter gilvus</name>
    <dbReference type="NCBI Taxonomy" id="2305909"/>
    <lineage>
        <taxon>Bacteria</taxon>
        <taxon>Pseudomonadati</taxon>
        <taxon>Bacteroidota</taxon>
        <taxon>Sphingobacteriia</taxon>
        <taxon>Sphingobacteriales</taxon>
        <taxon>Sphingobacteriaceae</taxon>
        <taxon>Mucilaginibacter</taxon>
    </lineage>
</organism>
<evidence type="ECO:0000313" key="1">
    <source>
        <dbReference type="EMBL" id="RWY50020.1"/>
    </source>
</evidence>